<feature type="region of interest" description="Disordered" evidence="1">
    <location>
        <begin position="38"/>
        <end position="496"/>
    </location>
</feature>
<feature type="compositionally biased region" description="Polar residues" evidence="1">
    <location>
        <begin position="92"/>
        <end position="110"/>
    </location>
</feature>
<feature type="compositionally biased region" description="Low complexity" evidence="1">
    <location>
        <begin position="38"/>
        <end position="47"/>
    </location>
</feature>
<feature type="compositionally biased region" description="Basic and acidic residues" evidence="1">
    <location>
        <begin position="407"/>
        <end position="426"/>
    </location>
</feature>
<sequence length="648" mass="68776">MTDIMAQPGLGLTAPSSRQDVISALLNDYGNSFGQANSSSPYSLYSPVPAMKELPPPPPDGDGKLYYPPSMMSMRFQLRVDDSDPESPVSPACSSPSRITSRNLSRNSKPPSLRLLASNGSTAIVPPTPALSATSSVPSSKPPAPIEERPLPPPPPEKSERRSMGNSKSALRELRARKDSTQSQVSNTSEEAPKPANQSAQESGPMKRKPLKDLTKKVMSIADLGNGRRGGKNGPLPALPQSRQQRERSADNMSSNSSSVTVTPATAAEERSSKTSTKSNASSSNRKPLPSQPALLSKTELPPTPDDQPAENALPPPPKKAFLGMGLPSNPRARGQIITPRSSKGSTVSDAIKPTKGPVNTELVVNTLTPDHTPSPHKAEAVQAGTAAQAARAQSPVSPLSPENETDDRRPFSFEGRAARTFEAKRPAPPPPKRAASPVSPPAAAVVAATSQFASRNDTRLAPQPQSQPQQLATQPIPLPPPADSSDFSDLQPPSFRPYAQLSTIIEKSPQTGSLPTIPIPAPPSTTTLPPLPPKFPFPTTTFPSTFPSPFPPSTTSQPSLSHPLPAPAITSHHLTCYTAHSTSIWSSNAFAPQPCMVCGACERYRSWACVWCYLRVCGTCAAELDRVPGRDLGVLVGRRGCEKNKEM</sequence>
<feature type="compositionally biased region" description="Low complexity" evidence="1">
    <location>
        <begin position="274"/>
        <end position="285"/>
    </location>
</feature>
<feature type="compositionally biased region" description="Pro residues" evidence="1">
    <location>
        <begin position="518"/>
        <end position="532"/>
    </location>
</feature>
<feature type="compositionally biased region" description="Low complexity" evidence="1">
    <location>
        <begin position="434"/>
        <end position="449"/>
    </location>
</feature>
<feature type="compositionally biased region" description="Polar residues" evidence="1">
    <location>
        <begin position="363"/>
        <end position="372"/>
    </location>
</feature>
<organism evidence="2 3">
    <name type="scientific">Massariosphaeria phaeospora</name>
    <dbReference type="NCBI Taxonomy" id="100035"/>
    <lineage>
        <taxon>Eukaryota</taxon>
        <taxon>Fungi</taxon>
        <taxon>Dikarya</taxon>
        <taxon>Ascomycota</taxon>
        <taxon>Pezizomycotina</taxon>
        <taxon>Dothideomycetes</taxon>
        <taxon>Pleosporomycetidae</taxon>
        <taxon>Pleosporales</taxon>
        <taxon>Pleosporales incertae sedis</taxon>
        <taxon>Massariosphaeria</taxon>
    </lineage>
</organism>
<dbReference type="Proteomes" id="UP000481861">
    <property type="component" value="Unassembled WGS sequence"/>
</dbReference>
<dbReference type="EMBL" id="JAADJZ010000024">
    <property type="protein sequence ID" value="KAF2867267.1"/>
    <property type="molecule type" value="Genomic_DNA"/>
</dbReference>
<evidence type="ECO:0000313" key="3">
    <source>
        <dbReference type="Proteomes" id="UP000481861"/>
    </source>
</evidence>
<dbReference type="AlphaFoldDB" id="A0A7C8I8U9"/>
<name>A0A7C8I8U9_9PLEO</name>
<reference evidence="2 3" key="1">
    <citation type="submission" date="2020-01" db="EMBL/GenBank/DDBJ databases">
        <authorList>
            <consortium name="DOE Joint Genome Institute"/>
            <person name="Haridas S."/>
            <person name="Albert R."/>
            <person name="Binder M."/>
            <person name="Bloem J."/>
            <person name="Labutti K."/>
            <person name="Salamov A."/>
            <person name="Andreopoulos B."/>
            <person name="Baker S.E."/>
            <person name="Barry K."/>
            <person name="Bills G."/>
            <person name="Bluhm B.H."/>
            <person name="Cannon C."/>
            <person name="Castanera R."/>
            <person name="Culley D.E."/>
            <person name="Daum C."/>
            <person name="Ezra D."/>
            <person name="Gonzalez J.B."/>
            <person name="Henrissat B."/>
            <person name="Kuo A."/>
            <person name="Liang C."/>
            <person name="Lipzen A."/>
            <person name="Lutzoni F."/>
            <person name="Magnuson J."/>
            <person name="Mondo S."/>
            <person name="Nolan M."/>
            <person name="Ohm R."/>
            <person name="Pangilinan J."/>
            <person name="Park H.-J.H."/>
            <person name="Ramirez L."/>
            <person name="Alfaro M."/>
            <person name="Sun H."/>
            <person name="Tritt A."/>
            <person name="Yoshinaga Y."/>
            <person name="Zwiers L.-H.L."/>
            <person name="Turgeon B.G."/>
            <person name="Goodwin S.B."/>
            <person name="Spatafora J.W."/>
            <person name="Crous P.W."/>
            <person name="Grigoriev I.V."/>
        </authorList>
    </citation>
    <scope>NUCLEOTIDE SEQUENCE [LARGE SCALE GENOMIC DNA]</scope>
    <source>
        <strain evidence="2 3">CBS 611.86</strain>
    </source>
</reference>
<protein>
    <submittedName>
        <fullName evidence="2">Uncharacterized protein</fullName>
    </submittedName>
</protein>
<accession>A0A7C8I8U9</accession>
<feature type="compositionally biased region" description="Polar residues" evidence="1">
    <location>
        <begin position="339"/>
        <end position="349"/>
    </location>
</feature>
<gene>
    <name evidence="2" type="ORF">BDV95DRAFT_188781</name>
</gene>
<proteinExistence type="predicted"/>
<feature type="compositionally biased region" description="Pro residues" evidence="1">
    <location>
        <begin position="140"/>
        <end position="156"/>
    </location>
</feature>
<feature type="compositionally biased region" description="Low complexity" evidence="1">
    <location>
        <begin position="251"/>
        <end position="267"/>
    </location>
</feature>
<comment type="caution">
    <text evidence="2">The sequence shown here is derived from an EMBL/GenBank/DDBJ whole genome shotgun (WGS) entry which is preliminary data.</text>
</comment>
<feature type="compositionally biased region" description="Low complexity" evidence="1">
    <location>
        <begin position="381"/>
        <end position="394"/>
    </location>
</feature>
<evidence type="ECO:0000313" key="2">
    <source>
        <dbReference type="EMBL" id="KAF2867267.1"/>
    </source>
</evidence>
<feature type="region of interest" description="Disordered" evidence="1">
    <location>
        <begin position="510"/>
        <end position="532"/>
    </location>
</feature>
<dbReference type="OrthoDB" id="5425130at2759"/>
<feature type="compositionally biased region" description="Polar residues" evidence="1">
    <location>
        <begin position="181"/>
        <end position="202"/>
    </location>
</feature>
<feature type="compositionally biased region" description="Basic and acidic residues" evidence="1">
    <location>
        <begin position="170"/>
        <end position="180"/>
    </location>
</feature>
<feature type="compositionally biased region" description="Low complexity" evidence="1">
    <location>
        <begin position="461"/>
        <end position="476"/>
    </location>
</feature>
<evidence type="ECO:0000256" key="1">
    <source>
        <dbReference type="SAM" id="MobiDB-lite"/>
    </source>
</evidence>
<keyword evidence="3" id="KW-1185">Reference proteome</keyword>